<feature type="domain" description="DUF4168" evidence="1">
    <location>
        <begin position="52"/>
        <end position="146"/>
    </location>
</feature>
<dbReference type="AlphaFoldDB" id="A0A8J7K3S8"/>
<organism evidence="2 3">
    <name type="scientific">Plectonema cf. radiosum LEGE 06105</name>
    <dbReference type="NCBI Taxonomy" id="945769"/>
    <lineage>
        <taxon>Bacteria</taxon>
        <taxon>Bacillati</taxon>
        <taxon>Cyanobacteriota</taxon>
        <taxon>Cyanophyceae</taxon>
        <taxon>Oscillatoriophycideae</taxon>
        <taxon>Oscillatoriales</taxon>
        <taxon>Microcoleaceae</taxon>
        <taxon>Plectonema</taxon>
    </lineage>
</organism>
<keyword evidence="3" id="KW-1185">Reference proteome</keyword>
<evidence type="ECO:0000313" key="2">
    <source>
        <dbReference type="EMBL" id="MBE9216061.1"/>
    </source>
</evidence>
<comment type="caution">
    <text evidence="2">The sequence shown here is derived from an EMBL/GenBank/DDBJ whole genome shotgun (WGS) entry which is preliminary data.</text>
</comment>
<evidence type="ECO:0000313" key="3">
    <source>
        <dbReference type="Proteomes" id="UP000620559"/>
    </source>
</evidence>
<dbReference type="Proteomes" id="UP000620559">
    <property type="component" value="Unassembled WGS sequence"/>
</dbReference>
<protein>
    <submittedName>
        <fullName evidence="2">DUF4168 domain-containing protein</fullName>
    </submittedName>
</protein>
<accession>A0A8J7K3S8</accession>
<name>A0A8J7K3S8_9CYAN</name>
<gene>
    <name evidence="2" type="ORF">IQ247_25935</name>
</gene>
<dbReference type="EMBL" id="JADEWL010000135">
    <property type="protein sequence ID" value="MBE9216061.1"/>
    <property type="molecule type" value="Genomic_DNA"/>
</dbReference>
<sequence>MKRITHYSKRINIARILSKSAVVGVIATLTIVASSIVSSSKANAQTPSPVDSDEITKYSRALLTIEQNRLQAFDEIKKISGGREVPAIVCNQPRTIESLSPGRAREIVRKYCQSSQTIVENNGLSIERFNNITLKLQNDESLKRQIYNTLIRLQKKPN</sequence>
<dbReference type="RefSeq" id="WP_193924422.1">
    <property type="nucleotide sequence ID" value="NZ_JADEWL010000135.1"/>
</dbReference>
<reference evidence="2" key="1">
    <citation type="submission" date="2020-10" db="EMBL/GenBank/DDBJ databases">
        <authorList>
            <person name="Castelo-Branco R."/>
            <person name="Eusebio N."/>
            <person name="Adriana R."/>
            <person name="Vieira A."/>
            <person name="Brugerolle De Fraissinette N."/>
            <person name="Rezende De Castro R."/>
            <person name="Schneider M.P."/>
            <person name="Vasconcelos V."/>
            <person name="Leao P.N."/>
        </authorList>
    </citation>
    <scope>NUCLEOTIDE SEQUENCE</scope>
    <source>
        <strain evidence="2">LEGE 06105</strain>
    </source>
</reference>
<proteinExistence type="predicted"/>
<dbReference type="InterPro" id="IPR025433">
    <property type="entry name" value="DUF4168"/>
</dbReference>
<evidence type="ECO:0000259" key="1">
    <source>
        <dbReference type="Pfam" id="PF13767"/>
    </source>
</evidence>
<dbReference type="Pfam" id="PF13767">
    <property type="entry name" value="DUF4168"/>
    <property type="match status" value="1"/>
</dbReference>